<evidence type="ECO:0000313" key="2">
    <source>
        <dbReference type="Proteomes" id="UP000054477"/>
    </source>
</evidence>
<gene>
    <name evidence="1" type="ORF">K443DRAFT_514432</name>
</gene>
<dbReference type="Proteomes" id="UP000054477">
    <property type="component" value="Unassembled WGS sequence"/>
</dbReference>
<sequence>MRTPLGHDCTRTMAQRSTHQLARGPALNTNIRWRGPGRFMDRFNPGLYCPFTIIFLKQMLTKQLE</sequence>
<dbReference type="HOGENOM" id="CLU_2850075_0_0_1"/>
<evidence type="ECO:0000313" key="1">
    <source>
        <dbReference type="EMBL" id="KIK02636.1"/>
    </source>
</evidence>
<accession>A0A0C9XCM6</accession>
<protein>
    <submittedName>
        <fullName evidence="1">Uncharacterized protein</fullName>
    </submittedName>
</protein>
<dbReference type="EMBL" id="KN838590">
    <property type="protein sequence ID" value="KIK02636.1"/>
    <property type="molecule type" value="Genomic_DNA"/>
</dbReference>
<organism evidence="1 2">
    <name type="scientific">Laccaria amethystina LaAM-08-1</name>
    <dbReference type="NCBI Taxonomy" id="1095629"/>
    <lineage>
        <taxon>Eukaryota</taxon>
        <taxon>Fungi</taxon>
        <taxon>Dikarya</taxon>
        <taxon>Basidiomycota</taxon>
        <taxon>Agaricomycotina</taxon>
        <taxon>Agaricomycetes</taxon>
        <taxon>Agaricomycetidae</taxon>
        <taxon>Agaricales</taxon>
        <taxon>Agaricineae</taxon>
        <taxon>Hydnangiaceae</taxon>
        <taxon>Laccaria</taxon>
    </lineage>
</organism>
<name>A0A0C9XCM6_9AGAR</name>
<reference evidence="2" key="2">
    <citation type="submission" date="2015-01" db="EMBL/GenBank/DDBJ databases">
        <title>Evolutionary Origins and Diversification of the Mycorrhizal Mutualists.</title>
        <authorList>
            <consortium name="DOE Joint Genome Institute"/>
            <consortium name="Mycorrhizal Genomics Consortium"/>
            <person name="Kohler A."/>
            <person name="Kuo A."/>
            <person name="Nagy L.G."/>
            <person name="Floudas D."/>
            <person name="Copeland A."/>
            <person name="Barry K.W."/>
            <person name="Cichocki N."/>
            <person name="Veneault-Fourrey C."/>
            <person name="LaButti K."/>
            <person name="Lindquist E.A."/>
            <person name="Lipzen A."/>
            <person name="Lundell T."/>
            <person name="Morin E."/>
            <person name="Murat C."/>
            <person name="Riley R."/>
            <person name="Ohm R."/>
            <person name="Sun H."/>
            <person name="Tunlid A."/>
            <person name="Henrissat B."/>
            <person name="Grigoriev I.V."/>
            <person name="Hibbett D.S."/>
            <person name="Martin F."/>
        </authorList>
    </citation>
    <scope>NUCLEOTIDE SEQUENCE [LARGE SCALE GENOMIC DNA]</scope>
    <source>
        <strain evidence="2">LaAM-08-1</strain>
    </source>
</reference>
<proteinExistence type="predicted"/>
<reference evidence="1 2" key="1">
    <citation type="submission" date="2014-04" db="EMBL/GenBank/DDBJ databases">
        <authorList>
            <consortium name="DOE Joint Genome Institute"/>
            <person name="Kuo A."/>
            <person name="Kohler A."/>
            <person name="Nagy L.G."/>
            <person name="Floudas D."/>
            <person name="Copeland A."/>
            <person name="Barry K.W."/>
            <person name="Cichocki N."/>
            <person name="Veneault-Fourrey C."/>
            <person name="LaButti K."/>
            <person name="Lindquist E.A."/>
            <person name="Lipzen A."/>
            <person name="Lundell T."/>
            <person name="Morin E."/>
            <person name="Murat C."/>
            <person name="Sun H."/>
            <person name="Tunlid A."/>
            <person name="Henrissat B."/>
            <person name="Grigoriev I.V."/>
            <person name="Hibbett D.S."/>
            <person name="Martin F."/>
            <person name="Nordberg H.P."/>
            <person name="Cantor M.N."/>
            <person name="Hua S.X."/>
        </authorList>
    </citation>
    <scope>NUCLEOTIDE SEQUENCE [LARGE SCALE GENOMIC DNA]</scope>
    <source>
        <strain evidence="1 2">LaAM-08-1</strain>
    </source>
</reference>
<dbReference type="AlphaFoldDB" id="A0A0C9XCM6"/>
<keyword evidence="2" id="KW-1185">Reference proteome</keyword>